<dbReference type="SUPFAM" id="SSF53613">
    <property type="entry name" value="Ribokinase-like"/>
    <property type="match status" value="1"/>
</dbReference>
<evidence type="ECO:0000256" key="3">
    <source>
        <dbReference type="ARBA" id="ARBA00022741"/>
    </source>
</evidence>
<dbReference type="OrthoDB" id="9779730at2"/>
<comment type="similarity">
    <text evidence="1">Belongs to the carbohydrate kinase PfkB family.</text>
</comment>
<dbReference type="RefSeq" id="WP_024914056.1">
    <property type="nucleotide sequence ID" value="NZ_CP007044.2"/>
</dbReference>
<dbReference type="Proteomes" id="UP000019030">
    <property type="component" value="Chromosome"/>
</dbReference>
<evidence type="ECO:0000313" key="7">
    <source>
        <dbReference type="EMBL" id="AHG18538.1"/>
    </source>
</evidence>
<dbReference type="InterPro" id="IPR050306">
    <property type="entry name" value="PfkB_Carbo_kinase"/>
</dbReference>
<dbReference type="KEGG" id="sfo:Z042_01965"/>
<dbReference type="Pfam" id="PF00294">
    <property type="entry name" value="PfkB"/>
    <property type="match status" value="1"/>
</dbReference>
<dbReference type="InterPro" id="IPR029056">
    <property type="entry name" value="Ribokinase-like"/>
</dbReference>
<keyword evidence="5" id="KW-0067">ATP-binding</keyword>
<evidence type="ECO:0000259" key="6">
    <source>
        <dbReference type="Pfam" id="PF00294"/>
    </source>
</evidence>
<dbReference type="eggNOG" id="COG0524">
    <property type="taxonomic scope" value="Bacteria"/>
</dbReference>
<dbReference type="GO" id="GO:0016301">
    <property type="term" value="F:kinase activity"/>
    <property type="evidence" value="ECO:0007669"/>
    <property type="project" value="UniProtKB-KW"/>
</dbReference>
<dbReference type="CDD" id="cd01167">
    <property type="entry name" value="bac_FRK"/>
    <property type="match status" value="1"/>
</dbReference>
<evidence type="ECO:0000256" key="5">
    <source>
        <dbReference type="ARBA" id="ARBA00022840"/>
    </source>
</evidence>
<accession>W0L449</accession>
<reference evidence="7 8" key="1">
    <citation type="submission" date="2014-01" db="EMBL/GenBank/DDBJ databases">
        <title>Isolation of Serratia multitudinisentens RB-25 from Ex-Landfill site.</title>
        <authorList>
            <person name="Robson E.H.J."/>
        </authorList>
    </citation>
    <scope>NUCLEOTIDE SEQUENCE [LARGE SCALE GENOMIC DNA]</scope>
    <source>
        <strain evidence="7 8">RB-25</strain>
    </source>
</reference>
<dbReference type="InterPro" id="IPR011611">
    <property type="entry name" value="PfkB_dom"/>
</dbReference>
<proteinExistence type="inferred from homology"/>
<evidence type="ECO:0000313" key="8">
    <source>
        <dbReference type="Proteomes" id="UP000019030"/>
    </source>
</evidence>
<name>W0L449_9GAMM</name>
<keyword evidence="4 7" id="KW-0418">Kinase</keyword>
<reference evidence="7 8" key="2">
    <citation type="submission" date="2015-03" db="EMBL/GenBank/DDBJ databases">
        <authorList>
            <person name="Chan K.-G."/>
        </authorList>
    </citation>
    <scope>NUCLEOTIDE SEQUENCE [LARGE SCALE GENOMIC DNA]</scope>
    <source>
        <strain evidence="7 8">RB-25</strain>
    </source>
</reference>
<organism evidence="7 8">
    <name type="scientific">Chania multitudinisentens RB-25</name>
    <dbReference type="NCBI Taxonomy" id="1441930"/>
    <lineage>
        <taxon>Bacteria</taxon>
        <taxon>Pseudomonadati</taxon>
        <taxon>Pseudomonadota</taxon>
        <taxon>Gammaproteobacteria</taxon>
        <taxon>Enterobacterales</taxon>
        <taxon>Yersiniaceae</taxon>
        <taxon>Chania</taxon>
    </lineage>
</organism>
<keyword evidence="3" id="KW-0547">Nucleotide-binding</keyword>
<dbReference type="PANTHER" id="PTHR43085">
    <property type="entry name" value="HEXOKINASE FAMILY MEMBER"/>
    <property type="match status" value="1"/>
</dbReference>
<dbReference type="PROSITE" id="PS00583">
    <property type="entry name" value="PFKB_KINASES_1"/>
    <property type="match status" value="1"/>
</dbReference>
<protein>
    <submittedName>
        <fullName evidence="7">Fructokinase</fullName>
    </submittedName>
</protein>
<keyword evidence="2" id="KW-0808">Transferase</keyword>
<gene>
    <name evidence="7" type="ORF">Z042_01965</name>
</gene>
<dbReference type="NCBIfam" id="NF006957">
    <property type="entry name" value="PRK09434.1"/>
    <property type="match status" value="1"/>
</dbReference>
<keyword evidence="8" id="KW-1185">Reference proteome</keyword>
<dbReference type="InterPro" id="IPR002173">
    <property type="entry name" value="Carboh/pur_kinase_PfkB_CS"/>
</dbReference>
<evidence type="ECO:0000256" key="2">
    <source>
        <dbReference type="ARBA" id="ARBA00022679"/>
    </source>
</evidence>
<dbReference type="STRING" id="1441930.Z042_01965"/>
<dbReference type="PROSITE" id="PS00584">
    <property type="entry name" value="PFKB_KINASES_2"/>
    <property type="match status" value="1"/>
</dbReference>
<dbReference type="AlphaFoldDB" id="W0L449"/>
<dbReference type="HOGENOM" id="CLU_027634_6_1_6"/>
<evidence type="ECO:0000256" key="4">
    <source>
        <dbReference type="ARBA" id="ARBA00022777"/>
    </source>
</evidence>
<dbReference type="EMBL" id="CP007044">
    <property type="protein sequence ID" value="AHG18538.1"/>
    <property type="molecule type" value="Genomic_DNA"/>
</dbReference>
<feature type="domain" description="Carbohydrate kinase PfkB" evidence="6">
    <location>
        <begin position="17"/>
        <end position="293"/>
    </location>
</feature>
<dbReference type="PATRIC" id="fig|1441930.4.peg.406"/>
<sequence>MIIWTLGDAVVDLLPIENMQYEACAGGAPFNVAAGVAILGQQSGFIGRVGNDTFGHFLQQTLVTAGVNTKHIEFDDRRHTSTVLVSLDKHGERHFDFLVNPSADQFLSPDALPDFHSSILHFCSLALVSPVCRNTLSKAIEHIHAAQGILSFDLNVRKQMWNDGDEMFSEIHRFAQSADILKMSEEEWYWLTQSHDFATARQRLERFSARLKIVTCGSRGAMIFWQNQLLCFTGYQVNSVDTTGAGDAFMAGLLAALADHGWPTTHQEISTLVELASGCGALATTQKGALKTMPCKDTLTSFIHTQMPLQVEVLAR</sequence>
<evidence type="ECO:0000256" key="1">
    <source>
        <dbReference type="ARBA" id="ARBA00010688"/>
    </source>
</evidence>
<dbReference type="GO" id="GO:0005524">
    <property type="term" value="F:ATP binding"/>
    <property type="evidence" value="ECO:0007669"/>
    <property type="project" value="UniProtKB-KW"/>
</dbReference>
<dbReference type="Gene3D" id="3.40.1190.20">
    <property type="match status" value="1"/>
</dbReference>
<dbReference type="PANTHER" id="PTHR43085:SF1">
    <property type="entry name" value="PSEUDOURIDINE KINASE-RELATED"/>
    <property type="match status" value="1"/>
</dbReference>